<accession>A0AAD9UXI9</accession>
<evidence type="ECO:0000313" key="1">
    <source>
        <dbReference type="EMBL" id="KAK2553576.1"/>
    </source>
</evidence>
<reference evidence="1" key="2">
    <citation type="journal article" date="2023" name="Science">
        <title>Genomic signatures of disease resistance in endangered staghorn corals.</title>
        <authorList>
            <person name="Vollmer S.V."/>
            <person name="Selwyn J.D."/>
            <person name="Despard B.A."/>
            <person name="Roesel C.L."/>
        </authorList>
    </citation>
    <scope>NUCLEOTIDE SEQUENCE</scope>
    <source>
        <strain evidence="1">K2</strain>
    </source>
</reference>
<organism evidence="1 2">
    <name type="scientific">Acropora cervicornis</name>
    <name type="common">Staghorn coral</name>
    <dbReference type="NCBI Taxonomy" id="6130"/>
    <lineage>
        <taxon>Eukaryota</taxon>
        <taxon>Metazoa</taxon>
        <taxon>Cnidaria</taxon>
        <taxon>Anthozoa</taxon>
        <taxon>Hexacorallia</taxon>
        <taxon>Scleractinia</taxon>
        <taxon>Astrocoeniina</taxon>
        <taxon>Acroporidae</taxon>
        <taxon>Acropora</taxon>
    </lineage>
</organism>
<dbReference type="Proteomes" id="UP001249851">
    <property type="component" value="Unassembled WGS sequence"/>
</dbReference>
<dbReference type="AlphaFoldDB" id="A0AAD9UXI9"/>
<gene>
    <name evidence="1" type="ORF">P5673_025067</name>
</gene>
<dbReference type="EMBL" id="JARQWQ010000076">
    <property type="protein sequence ID" value="KAK2553576.1"/>
    <property type="molecule type" value="Genomic_DNA"/>
</dbReference>
<proteinExistence type="predicted"/>
<comment type="caution">
    <text evidence="1">The sequence shown here is derived from an EMBL/GenBank/DDBJ whole genome shotgun (WGS) entry which is preliminary data.</text>
</comment>
<name>A0AAD9UXI9_ACRCE</name>
<keyword evidence="2" id="KW-1185">Reference proteome</keyword>
<reference evidence="1" key="1">
    <citation type="journal article" date="2023" name="G3 (Bethesda)">
        <title>Whole genome assembly and annotation of the endangered Caribbean coral Acropora cervicornis.</title>
        <authorList>
            <person name="Selwyn J.D."/>
            <person name="Vollmer S.V."/>
        </authorList>
    </citation>
    <scope>NUCLEOTIDE SEQUENCE</scope>
    <source>
        <strain evidence="1">K2</strain>
    </source>
</reference>
<sequence>MYSAEQALEQIWNDSGNEGDLFDSNESEFEMYSASKDNGRICPWNTSKDIVLFSVKSTQPMNKEEFMKTSRRKNLEAIESHDVNEESGLVEDVGNAIIEGDARFIDGEGRHVFQERMNNMRLLYDDGRLPYAMLSKMSRGKNFIVTFARECLWKQVAWSILVPQIRCCQKPQSSH</sequence>
<protein>
    <submittedName>
        <fullName evidence="1">Uncharacterized protein</fullName>
    </submittedName>
</protein>
<evidence type="ECO:0000313" key="2">
    <source>
        <dbReference type="Proteomes" id="UP001249851"/>
    </source>
</evidence>